<dbReference type="Pfam" id="PF01168">
    <property type="entry name" value="Ala_racemase_N"/>
    <property type="match status" value="1"/>
</dbReference>
<dbReference type="Gene3D" id="3.20.20.10">
    <property type="entry name" value="Alanine racemase"/>
    <property type="match status" value="1"/>
</dbReference>
<evidence type="ECO:0000256" key="2">
    <source>
        <dbReference type="ARBA" id="ARBA00023239"/>
    </source>
</evidence>
<dbReference type="InterPro" id="IPR051466">
    <property type="entry name" value="D-amino_acid_metab_enzyme"/>
</dbReference>
<protein>
    <submittedName>
        <fullName evidence="4">Alanine racemase</fullName>
    </submittedName>
</protein>
<accession>A0A2G6KC27</accession>
<dbReference type="EMBL" id="PDSK01000115">
    <property type="protein sequence ID" value="PIE32359.1"/>
    <property type="molecule type" value="Genomic_DNA"/>
</dbReference>
<feature type="domain" description="D-serine dehydratase-like" evidence="3">
    <location>
        <begin position="250"/>
        <end position="358"/>
    </location>
</feature>
<dbReference type="InterPro" id="IPR026956">
    <property type="entry name" value="D-ser_dehydrat-like_dom"/>
</dbReference>
<dbReference type="InterPro" id="IPR001608">
    <property type="entry name" value="Ala_racemase_N"/>
</dbReference>
<organism evidence="4 5">
    <name type="scientific">candidate division KSB3 bacterium</name>
    <dbReference type="NCBI Taxonomy" id="2044937"/>
    <lineage>
        <taxon>Bacteria</taxon>
        <taxon>candidate division KSB3</taxon>
    </lineage>
</organism>
<dbReference type="PANTHER" id="PTHR28004:SF2">
    <property type="entry name" value="D-SERINE DEHYDRATASE"/>
    <property type="match status" value="1"/>
</dbReference>
<comment type="similarity">
    <text evidence="1">Belongs to the DSD1 family.</text>
</comment>
<dbReference type="Proteomes" id="UP000230821">
    <property type="component" value="Unassembled WGS sequence"/>
</dbReference>
<name>A0A2G6KC27_9BACT</name>
<dbReference type="Gene3D" id="2.40.37.20">
    <property type="entry name" value="D-serine dehydratase-like domain"/>
    <property type="match status" value="1"/>
</dbReference>
<proteinExistence type="inferred from homology"/>
<reference evidence="4 5" key="1">
    <citation type="submission" date="2017-10" db="EMBL/GenBank/DDBJ databases">
        <title>Novel microbial diversity and functional potential in the marine mammal oral microbiome.</title>
        <authorList>
            <person name="Dudek N.K."/>
            <person name="Sun C.L."/>
            <person name="Burstein D."/>
            <person name="Kantor R.S."/>
            <person name="Aliaga Goltsman D.S."/>
            <person name="Bik E.M."/>
            <person name="Thomas B.C."/>
            <person name="Banfield J.F."/>
            <person name="Relman D.A."/>
        </authorList>
    </citation>
    <scope>NUCLEOTIDE SEQUENCE [LARGE SCALE GENOMIC DNA]</scope>
    <source>
        <strain evidence="4">DOLJORAL78_47_16</strain>
    </source>
</reference>
<comment type="caution">
    <text evidence="4">The sequence shown here is derived from an EMBL/GenBank/DDBJ whole genome shotgun (WGS) entry which is preliminary data.</text>
</comment>
<dbReference type="SUPFAM" id="SSF51419">
    <property type="entry name" value="PLP-binding barrel"/>
    <property type="match status" value="1"/>
</dbReference>
<dbReference type="GO" id="GO:0036088">
    <property type="term" value="P:D-serine catabolic process"/>
    <property type="evidence" value="ECO:0007669"/>
    <property type="project" value="TreeGrafter"/>
</dbReference>
<dbReference type="InterPro" id="IPR042208">
    <property type="entry name" value="D-ser_dehydrat-like_sf"/>
</dbReference>
<gene>
    <name evidence="4" type="ORF">CSA56_15880</name>
</gene>
<dbReference type="InterPro" id="IPR029066">
    <property type="entry name" value="PLP-binding_barrel"/>
</dbReference>
<dbReference type="SMART" id="SM01119">
    <property type="entry name" value="D-ser_dehydrat"/>
    <property type="match status" value="1"/>
</dbReference>
<evidence type="ECO:0000313" key="4">
    <source>
        <dbReference type="EMBL" id="PIE32359.1"/>
    </source>
</evidence>
<evidence type="ECO:0000259" key="3">
    <source>
        <dbReference type="SMART" id="SM01119"/>
    </source>
</evidence>
<evidence type="ECO:0000256" key="1">
    <source>
        <dbReference type="ARBA" id="ARBA00005323"/>
    </source>
</evidence>
<dbReference type="PANTHER" id="PTHR28004">
    <property type="entry name" value="ZGC:162816-RELATED"/>
    <property type="match status" value="1"/>
</dbReference>
<dbReference type="AlphaFoldDB" id="A0A2G6KC27"/>
<keyword evidence="2" id="KW-0456">Lyase</keyword>
<evidence type="ECO:0000313" key="5">
    <source>
        <dbReference type="Proteomes" id="UP000230821"/>
    </source>
</evidence>
<dbReference type="GO" id="GO:0008721">
    <property type="term" value="F:D-serine ammonia-lyase activity"/>
    <property type="evidence" value="ECO:0007669"/>
    <property type="project" value="TreeGrafter"/>
</dbReference>
<sequence>MNIIKPTFLLNKDRVLRNIKRMADKAKRSGVRFRPHFKTHQSALIGEWFRAVGVDAITVSSVSMAEYFAEHGWQDMTIAFPINVREIDAINRLAERVTLHLLVESEESVHFLRQHLSNHVNVWIKIDTGYHRTGLAWDNCQGIVEVVRAVFQADPLVLRGLLTHAGQTYSARSSTRVREVHQETVSRMQAVRDTVQTQEEQVSLEISIGDTPGCSVVEQFDGVDEIRPGNFVFYDVTQLTIGSCLEEDVAVAVACPVVAKHEERLELVVYGGAVHLSKESVSVPSREKPIYGYLALPEAHGWGTKIPETFVVGLSQEHGIIHTQQSFFEKIRIGDIVVILPVHSCLTANLLRKYHTITGEVIELADLT</sequence>
<dbReference type="Pfam" id="PF14031">
    <property type="entry name" value="D-ser_dehydrat"/>
    <property type="match status" value="1"/>
</dbReference>